<evidence type="ECO:0000256" key="1">
    <source>
        <dbReference type="ARBA" id="ARBA00023529"/>
    </source>
</evidence>
<dbReference type="EC" id="3.4.21.62" evidence="2"/>
<dbReference type="PANTHER" id="PTHR14218:SF15">
    <property type="entry name" value="TRIPEPTIDYL-PEPTIDASE 1"/>
    <property type="match status" value="1"/>
</dbReference>
<dbReference type="OMA" id="CATGFPA"/>
<evidence type="ECO:0000313" key="3">
    <source>
        <dbReference type="EMBL" id="ETO34198.1"/>
    </source>
</evidence>
<dbReference type="AlphaFoldDB" id="X6P7V5"/>
<reference evidence="3 4" key="1">
    <citation type="journal article" date="2013" name="Curr. Biol.">
        <title>The Genome of the Foraminiferan Reticulomyxa filosa.</title>
        <authorList>
            <person name="Glockner G."/>
            <person name="Hulsmann N."/>
            <person name="Schleicher M."/>
            <person name="Noegel A.A."/>
            <person name="Eichinger L."/>
            <person name="Gallinger C."/>
            <person name="Pawlowski J."/>
            <person name="Sierra R."/>
            <person name="Euteneuer U."/>
            <person name="Pillet L."/>
            <person name="Moustafa A."/>
            <person name="Platzer M."/>
            <person name="Groth M."/>
            <person name="Szafranski K."/>
            <person name="Schliwa M."/>
        </authorList>
    </citation>
    <scope>NUCLEOTIDE SEQUENCE [LARGE SCALE GENOMIC DNA]</scope>
</reference>
<accession>X6P7V5</accession>
<dbReference type="Proteomes" id="UP000023152">
    <property type="component" value="Unassembled WGS sequence"/>
</dbReference>
<keyword evidence="4" id="KW-1185">Reference proteome</keyword>
<comment type="caution">
    <text evidence="3">The sequence shown here is derived from an EMBL/GenBank/DDBJ whole genome shotgun (WGS) entry which is preliminary data.</text>
</comment>
<dbReference type="PANTHER" id="PTHR14218">
    <property type="entry name" value="PROTEASE S8 TRIPEPTIDYL PEPTIDASE I CLN2"/>
    <property type="match status" value="1"/>
</dbReference>
<dbReference type="OrthoDB" id="3513207at2759"/>
<dbReference type="EMBL" id="ASPP01002780">
    <property type="protein sequence ID" value="ETO34198.1"/>
    <property type="molecule type" value="Genomic_DNA"/>
</dbReference>
<dbReference type="GO" id="GO:0004252">
    <property type="term" value="F:serine-type endopeptidase activity"/>
    <property type="evidence" value="ECO:0007669"/>
    <property type="project" value="UniProtKB-EC"/>
</dbReference>
<organism evidence="3 4">
    <name type="scientific">Reticulomyxa filosa</name>
    <dbReference type="NCBI Taxonomy" id="46433"/>
    <lineage>
        <taxon>Eukaryota</taxon>
        <taxon>Sar</taxon>
        <taxon>Rhizaria</taxon>
        <taxon>Retaria</taxon>
        <taxon>Foraminifera</taxon>
        <taxon>Monothalamids</taxon>
        <taxon>Reticulomyxidae</taxon>
        <taxon>Reticulomyxa</taxon>
    </lineage>
</organism>
<protein>
    <recommendedName>
        <fullName evidence="2">subtilisin</fullName>
        <ecNumber evidence="2">3.4.21.62</ecNumber>
    </recommendedName>
</protein>
<dbReference type="Gene3D" id="3.40.50.200">
    <property type="entry name" value="Peptidase S8/S53 domain"/>
    <property type="match status" value="1"/>
</dbReference>
<evidence type="ECO:0000313" key="4">
    <source>
        <dbReference type="Proteomes" id="UP000023152"/>
    </source>
</evidence>
<dbReference type="SUPFAM" id="SSF52743">
    <property type="entry name" value="Subtilisin-like"/>
    <property type="match status" value="1"/>
</dbReference>
<gene>
    <name evidence="3" type="ORF">RFI_02896</name>
</gene>
<proteinExistence type="predicted"/>
<name>X6P7V5_RETFI</name>
<dbReference type="InterPro" id="IPR050819">
    <property type="entry name" value="Tripeptidyl-peptidase_I"/>
</dbReference>
<dbReference type="GO" id="GO:0006508">
    <property type="term" value="P:proteolysis"/>
    <property type="evidence" value="ECO:0007669"/>
    <property type="project" value="InterPro"/>
</dbReference>
<comment type="catalytic activity">
    <reaction evidence="1">
        <text>Hydrolysis of proteins with broad specificity for peptide bonds, and a preference for a large uncharged residue in P1. Hydrolyzes peptide amides.</text>
        <dbReference type="EC" id="3.4.21.62"/>
    </reaction>
</comment>
<dbReference type="GO" id="GO:0008240">
    <property type="term" value="F:tripeptidyl-peptidase activity"/>
    <property type="evidence" value="ECO:0007669"/>
    <property type="project" value="TreeGrafter"/>
</dbReference>
<sequence length="88" mass="9802">MFALINDARIANGKTRLGWINPNLYRLAEIDQNKYFNDVVKGYNQGAFTDHGVAFNAAQGWDACTGWGTPKFDALFDAFVNIEQVLGD</sequence>
<dbReference type="InterPro" id="IPR036852">
    <property type="entry name" value="Peptidase_S8/S53_dom_sf"/>
</dbReference>
<evidence type="ECO:0000256" key="2">
    <source>
        <dbReference type="ARBA" id="ARBA00023619"/>
    </source>
</evidence>